<dbReference type="Pfam" id="PF01357">
    <property type="entry name" value="Expansin_C"/>
    <property type="match status" value="1"/>
</dbReference>
<evidence type="ECO:0000256" key="2">
    <source>
        <dbReference type="ARBA" id="ARBA00022525"/>
    </source>
</evidence>
<dbReference type="SUPFAM" id="SSF49590">
    <property type="entry name" value="PHL pollen allergen"/>
    <property type="match status" value="1"/>
</dbReference>
<comment type="caution">
    <text evidence="4">The sequence shown here is derived from an EMBL/GenBank/DDBJ whole genome shotgun (WGS) entry which is preliminary data.</text>
</comment>
<evidence type="ECO:0000313" key="5">
    <source>
        <dbReference type="Proteomes" id="UP000287651"/>
    </source>
</evidence>
<protein>
    <recommendedName>
        <fullName evidence="3">Expansin-like CBD domain-containing protein</fullName>
    </recommendedName>
</protein>
<dbReference type="PANTHER" id="PTHR31692">
    <property type="entry name" value="EXPANSIN-B3"/>
    <property type="match status" value="1"/>
</dbReference>
<feature type="non-terminal residue" evidence="4">
    <location>
        <position position="1"/>
    </location>
</feature>
<evidence type="ECO:0000259" key="3">
    <source>
        <dbReference type="PROSITE" id="PS50843"/>
    </source>
</evidence>
<organism evidence="4 5">
    <name type="scientific">Ensete ventricosum</name>
    <name type="common">Abyssinian banana</name>
    <name type="synonym">Musa ensete</name>
    <dbReference type="NCBI Taxonomy" id="4639"/>
    <lineage>
        <taxon>Eukaryota</taxon>
        <taxon>Viridiplantae</taxon>
        <taxon>Streptophyta</taxon>
        <taxon>Embryophyta</taxon>
        <taxon>Tracheophyta</taxon>
        <taxon>Spermatophyta</taxon>
        <taxon>Magnoliopsida</taxon>
        <taxon>Liliopsida</taxon>
        <taxon>Zingiberales</taxon>
        <taxon>Musaceae</taxon>
        <taxon>Ensete</taxon>
    </lineage>
</organism>
<evidence type="ECO:0000313" key="4">
    <source>
        <dbReference type="EMBL" id="RRT48498.1"/>
    </source>
</evidence>
<dbReference type="AlphaFoldDB" id="A0A426Y9X7"/>
<dbReference type="PANTHER" id="PTHR31692:SF56">
    <property type="entry name" value="EXPANSIN-B2-RELATED"/>
    <property type="match status" value="1"/>
</dbReference>
<proteinExistence type="predicted"/>
<gene>
    <name evidence="4" type="ORF">B296_00052062</name>
</gene>
<dbReference type="InterPro" id="IPR007117">
    <property type="entry name" value="Expansin_CBD"/>
</dbReference>
<dbReference type="InterPro" id="IPR036749">
    <property type="entry name" value="Expansin_CBD_sf"/>
</dbReference>
<dbReference type="EMBL" id="AMZH03013922">
    <property type="protein sequence ID" value="RRT48498.1"/>
    <property type="molecule type" value="Genomic_DNA"/>
</dbReference>
<reference evidence="4 5" key="1">
    <citation type="journal article" date="2014" name="Agronomy (Basel)">
        <title>A Draft Genome Sequence for Ensete ventricosum, the Drought-Tolerant Tree Against Hunger.</title>
        <authorList>
            <person name="Harrison J."/>
            <person name="Moore K.A."/>
            <person name="Paszkiewicz K."/>
            <person name="Jones T."/>
            <person name="Grant M."/>
            <person name="Ambacheew D."/>
            <person name="Muzemil S."/>
            <person name="Studholme D.J."/>
        </authorList>
    </citation>
    <scope>NUCLEOTIDE SEQUENCE [LARGE SCALE GENOMIC DNA]</scope>
</reference>
<dbReference type="Proteomes" id="UP000287651">
    <property type="component" value="Unassembled WGS sequence"/>
</dbReference>
<sequence length="89" mass="9488">NEAGDGDLAAVDVQQGSVSWTPMQQSSGAIWKLNPGSPLQAPFSLRLTSAGLSGKTLVASNVIPHPPPLETREHAQLQRQLLISLKQLH</sequence>
<accession>A0A426Y9X7</accession>
<dbReference type="Gene3D" id="2.60.40.760">
    <property type="entry name" value="Expansin, cellulose-binding-like domain"/>
    <property type="match status" value="1"/>
</dbReference>
<dbReference type="PROSITE" id="PS50843">
    <property type="entry name" value="EXPANSIN_CBD"/>
    <property type="match status" value="1"/>
</dbReference>
<feature type="domain" description="Expansin-like CBD" evidence="3">
    <location>
        <begin position="1"/>
        <end position="64"/>
    </location>
</feature>
<comment type="subcellular location">
    <subcellularLocation>
        <location evidence="1">Secreted</location>
    </subcellularLocation>
</comment>
<evidence type="ECO:0000256" key="1">
    <source>
        <dbReference type="ARBA" id="ARBA00004613"/>
    </source>
</evidence>
<name>A0A426Y9X7_ENSVE</name>
<dbReference type="GO" id="GO:0005576">
    <property type="term" value="C:extracellular region"/>
    <property type="evidence" value="ECO:0007669"/>
    <property type="project" value="UniProtKB-SubCell"/>
</dbReference>
<keyword evidence="2" id="KW-0964">Secreted</keyword>